<organism evidence="1 2">
    <name type="scientific">Nonomuraea indica</name>
    <dbReference type="NCBI Taxonomy" id="1581193"/>
    <lineage>
        <taxon>Bacteria</taxon>
        <taxon>Bacillati</taxon>
        <taxon>Actinomycetota</taxon>
        <taxon>Actinomycetes</taxon>
        <taxon>Streptosporangiales</taxon>
        <taxon>Streptosporangiaceae</taxon>
        <taxon>Nonomuraea</taxon>
    </lineage>
</organism>
<protein>
    <submittedName>
        <fullName evidence="1">SAM-dependent methyltransferase</fullName>
        <ecNumber evidence="1">2.1.1.-</ecNumber>
    </submittedName>
</protein>
<keyword evidence="1" id="KW-0489">Methyltransferase</keyword>
<dbReference type="GO" id="GO:0008168">
    <property type="term" value="F:methyltransferase activity"/>
    <property type="evidence" value="ECO:0007669"/>
    <property type="project" value="UniProtKB-KW"/>
</dbReference>
<comment type="caution">
    <text evidence="1">The sequence shown here is derived from an EMBL/GenBank/DDBJ whole genome shotgun (WGS) entry which is preliminary data.</text>
</comment>
<sequence>MVEFDPRTPNLARMYDYMLGGVTNYAVDREATDRLAELVPQAVPLARVNRGFQQRAVRHLAASGVRQFLDLGSGLPTQGSVHQVVPDARVVYVDRDPVVAEHATALLRDESRAAFVQADLLDAAGVLERAAAFLDLSRPVGVLLISILHFIPDTDGDTDGDTGGHASGGVRGPHAAVAALREAVAPGSHLVLTHSTSPGRAKPAAGRGTARPPARIRSFFGDFTLVEPGLVHAADWRPDRPRLVGEPSTASYLMAGVGWKTRPRQV</sequence>
<dbReference type="Gene3D" id="3.40.50.150">
    <property type="entry name" value="Vaccinia Virus protein VP39"/>
    <property type="match status" value="1"/>
</dbReference>
<dbReference type="InterPro" id="IPR006764">
    <property type="entry name" value="SAM_dep_MeTrfase_SAV2177_type"/>
</dbReference>
<dbReference type="SUPFAM" id="SSF53335">
    <property type="entry name" value="S-adenosyl-L-methionine-dependent methyltransferases"/>
    <property type="match status" value="1"/>
</dbReference>
<keyword evidence="1" id="KW-0808">Transferase</keyword>
<dbReference type="RefSeq" id="WP_397019384.1">
    <property type="nucleotide sequence ID" value="NZ_JBITMB010000002.1"/>
</dbReference>
<accession>A0ABW8A028</accession>
<reference evidence="1 2" key="1">
    <citation type="submission" date="2024-10" db="EMBL/GenBank/DDBJ databases">
        <title>The Natural Products Discovery Center: Release of the First 8490 Sequenced Strains for Exploring Actinobacteria Biosynthetic Diversity.</title>
        <authorList>
            <person name="Kalkreuter E."/>
            <person name="Kautsar S.A."/>
            <person name="Yang D."/>
            <person name="Bader C.D."/>
            <person name="Teijaro C.N."/>
            <person name="Fluegel L."/>
            <person name="Davis C.M."/>
            <person name="Simpson J.R."/>
            <person name="Lauterbach L."/>
            <person name="Steele A.D."/>
            <person name="Gui C."/>
            <person name="Meng S."/>
            <person name="Li G."/>
            <person name="Viehrig K."/>
            <person name="Ye F."/>
            <person name="Su P."/>
            <person name="Kiefer A.F."/>
            <person name="Nichols A."/>
            <person name="Cepeda A.J."/>
            <person name="Yan W."/>
            <person name="Fan B."/>
            <person name="Jiang Y."/>
            <person name="Adhikari A."/>
            <person name="Zheng C.-J."/>
            <person name="Schuster L."/>
            <person name="Cowan T.M."/>
            <person name="Smanski M.J."/>
            <person name="Chevrette M.G."/>
            <person name="De Carvalho L.P.S."/>
            <person name="Shen B."/>
        </authorList>
    </citation>
    <scope>NUCLEOTIDE SEQUENCE [LARGE SCALE GENOMIC DNA]</scope>
    <source>
        <strain evidence="1 2">NPDC049503</strain>
    </source>
</reference>
<proteinExistence type="predicted"/>
<evidence type="ECO:0000313" key="1">
    <source>
        <dbReference type="EMBL" id="MFI7439722.1"/>
    </source>
</evidence>
<dbReference type="EMBL" id="JBITMB010000002">
    <property type="protein sequence ID" value="MFI7439722.1"/>
    <property type="molecule type" value="Genomic_DNA"/>
</dbReference>
<dbReference type="EC" id="2.1.1.-" evidence="1"/>
<name>A0ABW8A028_9ACTN</name>
<dbReference type="PIRSF" id="PIRSF017393">
    <property type="entry name" value="MTase_SAV2177"/>
    <property type="match status" value="1"/>
</dbReference>
<dbReference type="Proteomes" id="UP001612928">
    <property type="component" value="Unassembled WGS sequence"/>
</dbReference>
<dbReference type="Pfam" id="PF04672">
    <property type="entry name" value="Methyltransf_19"/>
    <property type="match status" value="1"/>
</dbReference>
<gene>
    <name evidence="1" type="ORF">ACIBP5_07160</name>
</gene>
<keyword evidence="2" id="KW-1185">Reference proteome</keyword>
<dbReference type="GO" id="GO:0032259">
    <property type="term" value="P:methylation"/>
    <property type="evidence" value="ECO:0007669"/>
    <property type="project" value="UniProtKB-KW"/>
</dbReference>
<dbReference type="CDD" id="cd02440">
    <property type="entry name" value="AdoMet_MTases"/>
    <property type="match status" value="1"/>
</dbReference>
<evidence type="ECO:0000313" key="2">
    <source>
        <dbReference type="Proteomes" id="UP001612928"/>
    </source>
</evidence>
<dbReference type="InterPro" id="IPR029063">
    <property type="entry name" value="SAM-dependent_MTases_sf"/>
</dbReference>